<evidence type="ECO:0000313" key="1">
    <source>
        <dbReference type="EMBL" id="KAI7800935.1"/>
    </source>
</evidence>
<name>A0A9W7TL67_TRIRA</name>
<evidence type="ECO:0000313" key="2">
    <source>
        <dbReference type="Proteomes" id="UP001059041"/>
    </source>
</evidence>
<keyword evidence="2" id="KW-1185">Reference proteome</keyword>
<sequence length="324" mass="36371">METLLAKLDNVFLKEEKDRAYEAYSYFDGITKNSSVSTVDYIIDFEQRYNRMKKYNMTLPDAVLAFKLLDTACPDEKSRQLALTACTELKFSSMKSALKRIFGGKMTGLPQGRGKLYVTLQSGQQKLPLLGTNPLDKFGKQSRCAICQSTFYWAKVCPHKRTEQVKITEDANVEECNITLFTKASMSDAEIFMTESLGSAIIDTACTRTVCGEKWLENYVDGLTQDQLKQLMQTETPSCRPFRLGDGNLVYATRNVKLPAKIGLTKCQIETEVVKADIPLLLSKTSLKKAGTILDMEKDSAVMFKQSIPLELTSSGHYCVDIRD</sequence>
<dbReference type="AlphaFoldDB" id="A0A9W7TL67"/>
<dbReference type="EMBL" id="JAFHDT010000014">
    <property type="protein sequence ID" value="KAI7800935.1"/>
    <property type="molecule type" value="Genomic_DNA"/>
</dbReference>
<reference evidence="1" key="1">
    <citation type="submission" date="2021-02" db="EMBL/GenBank/DDBJ databases">
        <title>Comparative genomics reveals that relaxation of natural selection precedes convergent phenotypic evolution of cavefish.</title>
        <authorList>
            <person name="Peng Z."/>
        </authorList>
    </citation>
    <scope>NUCLEOTIDE SEQUENCE</scope>
    <source>
        <tissue evidence="1">Muscle</tissue>
    </source>
</reference>
<organism evidence="1 2">
    <name type="scientific">Triplophysa rosa</name>
    <name type="common">Cave loach</name>
    <dbReference type="NCBI Taxonomy" id="992332"/>
    <lineage>
        <taxon>Eukaryota</taxon>
        <taxon>Metazoa</taxon>
        <taxon>Chordata</taxon>
        <taxon>Craniata</taxon>
        <taxon>Vertebrata</taxon>
        <taxon>Euteleostomi</taxon>
        <taxon>Actinopterygii</taxon>
        <taxon>Neopterygii</taxon>
        <taxon>Teleostei</taxon>
        <taxon>Ostariophysi</taxon>
        <taxon>Cypriniformes</taxon>
        <taxon>Nemacheilidae</taxon>
        <taxon>Triplophysa</taxon>
    </lineage>
</organism>
<gene>
    <name evidence="1" type="ORF">IRJ41_015697</name>
</gene>
<comment type="caution">
    <text evidence="1">The sequence shown here is derived from an EMBL/GenBank/DDBJ whole genome shotgun (WGS) entry which is preliminary data.</text>
</comment>
<protein>
    <submittedName>
        <fullName evidence="1">Uncharacterized protein</fullName>
    </submittedName>
</protein>
<proteinExistence type="predicted"/>
<dbReference type="Proteomes" id="UP001059041">
    <property type="component" value="Linkage Group LG14"/>
</dbReference>
<accession>A0A9W7TL67</accession>